<reference evidence="3" key="1">
    <citation type="submission" date="2019-05" db="EMBL/GenBank/DDBJ databases">
        <title>Annotation for the trematode Fasciolopsis buski.</title>
        <authorList>
            <person name="Choi Y.-J."/>
        </authorList>
    </citation>
    <scope>NUCLEOTIDE SEQUENCE</scope>
    <source>
        <strain evidence="3">HT</strain>
        <tissue evidence="3">Whole worm</tissue>
    </source>
</reference>
<dbReference type="Gene3D" id="3.30.710.10">
    <property type="entry name" value="Potassium Channel Kv1.1, Chain A"/>
    <property type="match status" value="1"/>
</dbReference>
<dbReference type="PANTHER" id="PTHR24413">
    <property type="entry name" value="SPECKLE-TYPE POZ PROTEIN"/>
    <property type="match status" value="1"/>
</dbReference>
<evidence type="ECO:0000313" key="3">
    <source>
        <dbReference type="EMBL" id="KAA0184683.1"/>
    </source>
</evidence>
<comment type="caution">
    <text evidence="3">The sequence shown here is derived from an EMBL/GenBank/DDBJ whole genome shotgun (WGS) entry which is preliminary data.</text>
</comment>
<dbReference type="AlphaFoldDB" id="A0A8E0VCW0"/>
<protein>
    <submittedName>
        <fullName evidence="3">Speckle-type POZ protein</fullName>
    </submittedName>
</protein>
<sequence length="362" mass="40307">MSAPCSRRPQVESSGQDTSTNARVSEIAIQANREDESDEEEKTQHEELDFSQPFLFSDAALIVQGQKLHCHRAILSLYSPVFKAMFVNRCLENQTNEVYIPGDAYDDVREILVHMYTPGGVDMSHESAQKLLPILHRYQIDSMVTMAERTMSFRLNDSSAPGCLQIADLYGLTRLRQAALESCARLDAARLSQVFSEMSLSMELRQEILKRRVEMLEQCLSDIQKSFSHSCVRVESRMERVPSNHCSEHSRPMAEITLTPSTPQPVPGVSVSGAVDPNLSGQRMDAVTSIRPAAVALANVDMRPIEDPAHLSVAATANSQPLQVEAEQTAVCEKCAEQLKSHIIELCKRGLHKIPIQMCKNN</sequence>
<feature type="domain" description="BTB" evidence="2">
    <location>
        <begin position="57"/>
        <end position="117"/>
    </location>
</feature>
<dbReference type="EMBL" id="LUCM01010973">
    <property type="protein sequence ID" value="KAA0184683.1"/>
    <property type="molecule type" value="Genomic_DNA"/>
</dbReference>
<evidence type="ECO:0000256" key="1">
    <source>
        <dbReference type="SAM" id="MobiDB-lite"/>
    </source>
</evidence>
<gene>
    <name evidence="3" type="ORF">FBUS_04088</name>
</gene>
<accession>A0A8E0VCW0</accession>
<dbReference type="OrthoDB" id="437903at2759"/>
<keyword evidence="4" id="KW-1185">Reference proteome</keyword>
<organism evidence="3 4">
    <name type="scientific">Fasciolopsis buskii</name>
    <dbReference type="NCBI Taxonomy" id="27845"/>
    <lineage>
        <taxon>Eukaryota</taxon>
        <taxon>Metazoa</taxon>
        <taxon>Spiralia</taxon>
        <taxon>Lophotrochozoa</taxon>
        <taxon>Platyhelminthes</taxon>
        <taxon>Trematoda</taxon>
        <taxon>Digenea</taxon>
        <taxon>Plagiorchiida</taxon>
        <taxon>Echinostomata</taxon>
        <taxon>Echinostomatoidea</taxon>
        <taxon>Fasciolidae</taxon>
        <taxon>Fasciolopsis</taxon>
    </lineage>
</organism>
<proteinExistence type="predicted"/>
<feature type="compositionally biased region" description="Polar residues" evidence="1">
    <location>
        <begin position="11"/>
        <end position="23"/>
    </location>
</feature>
<dbReference type="SMART" id="SM00225">
    <property type="entry name" value="BTB"/>
    <property type="match status" value="1"/>
</dbReference>
<dbReference type="PROSITE" id="PS50097">
    <property type="entry name" value="BTB"/>
    <property type="match status" value="1"/>
</dbReference>
<dbReference type="Pfam" id="PF00651">
    <property type="entry name" value="BTB"/>
    <property type="match status" value="1"/>
</dbReference>
<feature type="region of interest" description="Disordered" evidence="1">
    <location>
        <begin position="1"/>
        <end position="46"/>
    </location>
</feature>
<evidence type="ECO:0000313" key="4">
    <source>
        <dbReference type="Proteomes" id="UP000728185"/>
    </source>
</evidence>
<name>A0A8E0VCW0_9TREM</name>
<dbReference type="InterPro" id="IPR000210">
    <property type="entry name" value="BTB/POZ_dom"/>
</dbReference>
<dbReference type="InterPro" id="IPR011333">
    <property type="entry name" value="SKP1/BTB/POZ_sf"/>
</dbReference>
<evidence type="ECO:0000259" key="2">
    <source>
        <dbReference type="PROSITE" id="PS50097"/>
    </source>
</evidence>
<dbReference type="SUPFAM" id="SSF54695">
    <property type="entry name" value="POZ domain"/>
    <property type="match status" value="1"/>
</dbReference>
<dbReference type="CDD" id="cd18186">
    <property type="entry name" value="BTB_POZ_ZBTB_KLHL-like"/>
    <property type="match status" value="1"/>
</dbReference>
<dbReference type="Proteomes" id="UP000728185">
    <property type="component" value="Unassembled WGS sequence"/>
</dbReference>